<dbReference type="Proteomes" id="UP000294682">
    <property type="component" value="Unassembled WGS sequence"/>
</dbReference>
<keyword evidence="5 7" id="KW-1133">Transmembrane helix</keyword>
<dbReference type="EMBL" id="SLUK01000004">
    <property type="protein sequence ID" value="TCL43787.1"/>
    <property type="molecule type" value="Genomic_DNA"/>
</dbReference>
<name>A0A9X8UKN9_9FIRM</name>
<reference evidence="8 9" key="1">
    <citation type="submission" date="2019-03" db="EMBL/GenBank/DDBJ databases">
        <title>Genomic Encyclopedia of Type Strains, Phase IV (KMG-IV): sequencing the most valuable type-strain genomes for metagenomic binning, comparative biology and taxonomic classification.</title>
        <authorList>
            <person name="Goeker M."/>
        </authorList>
    </citation>
    <scope>NUCLEOTIDE SEQUENCE [LARGE SCALE GENOMIC DNA]</scope>
    <source>
        <strain evidence="8 9">DSM 100433</strain>
    </source>
</reference>
<organism evidence="8 9">
    <name type="scientific">Harryflintia acetispora</name>
    <dbReference type="NCBI Taxonomy" id="1849041"/>
    <lineage>
        <taxon>Bacteria</taxon>
        <taxon>Bacillati</taxon>
        <taxon>Bacillota</taxon>
        <taxon>Clostridia</taxon>
        <taxon>Eubacteriales</taxon>
        <taxon>Oscillospiraceae</taxon>
        <taxon>Harryflintia</taxon>
    </lineage>
</organism>
<feature type="transmembrane region" description="Helical" evidence="7">
    <location>
        <begin position="12"/>
        <end position="36"/>
    </location>
</feature>
<feature type="transmembrane region" description="Helical" evidence="7">
    <location>
        <begin position="250"/>
        <end position="274"/>
    </location>
</feature>
<proteinExistence type="predicted"/>
<gene>
    <name evidence="8" type="ORF">EDD78_104125</name>
</gene>
<dbReference type="OrthoDB" id="9776324at2"/>
<evidence type="ECO:0000256" key="7">
    <source>
        <dbReference type="SAM" id="Phobius"/>
    </source>
</evidence>
<dbReference type="PANTHER" id="PTHR43549">
    <property type="entry name" value="MULTIDRUG RESISTANCE PROTEIN YPNP-RELATED"/>
    <property type="match status" value="1"/>
</dbReference>
<feature type="transmembrane region" description="Helical" evidence="7">
    <location>
        <begin position="321"/>
        <end position="341"/>
    </location>
</feature>
<dbReference type="InterPro" id="IPR052031">
    <property type="entry name" value="Membrane_Transporter-Flippase"/>
</dbReference>
<evidence type="ECO:0000256" key="3">
    <source>
        <dbReference type="ARBA" id="ARBA00022475"/>
    </source>
</evidence>
<keyword evidence="6 7" id="KW-0472">Membrane</keyword>
<comment type="caution">
    <text evidence="8">The sequence shown here is derived from an EMBL/GenBank/DDBJ whole genome shotgun (WGS) entry which is preliminary data.</text>
</comment>
<keyword evidence="2" id="KW-0813">Transport</keyword>
<evidence type="ECO:0000313" key="8">
    <source>
        <dbReference type="EMBL" id="TCL43787.1"/>
    </source>
</evidence>
<evidence type="ECO:0000313" key="9">
    <source>
        <dbReference type="Proteomes" id="UP000294682"/>
    </source>
</evidence>
<keyword evidence="3" id="KW-1003">Cell membrane</keyword>
<sequence length="466" mass="49201">MAGQTRLTQGNAFWTLVRFSLPFLLSNILQACYGASDLFMVGRFSDSVGVSAVATGGQIMQTITGLSIGLTSGGTVLIGQYYGARRSRDVAHAIKTGVLVFGALSLLMSGGTIALLGPICRWMRVPREAVRTTKEYLFICACGILFIVGYNVISGVLRGLGDSRTPLILIAVACVINVSTDLLFVGVMRLGAPGAAVSTVIAQAASLLLAALYLLLRGFFSRYRQHEPCFKLYAAKGILMAGLPIALQEGLVNVSFLIITAIINGMGLVASASVGITEKLIAFSMLPTTAFAAALSAMTAQHKGAGLMERARRCLNMAVGLSLFFGLCCFAAAQLNAPGLIGLFTKDPAVIESGAWYLRSYSPDCVLVCFVFCMNAFFSGGGRPVFPLIHSLAATFLVRIPLSYLFSHGAHPSMFKIGFAAPAATLCSLVLCEWYLSRRFPSGAKPRGSALRAGLLRAGERSGAAG</sequence>
<evidence type="ECO:0000256" key="6">
    <source>
        <dbReference type="ARBA" id="ARBA00023136"/>
    </source>
</evidence>
<feature type="transmembrane region" description="Helical" evidence="7">
    <location>
        <begin position="136"/>
        <end position="160"/>
    </location>
</feature>
<feature type="transmembrane region" description="Helical" evidence="7">
    <location>
        <begin position="417"/>
        <end position="436"/>
    </location>
</feature>
<accession>A0A9X8UKN9</accession>
<feature type="transmembrane region" description="Helical" evidence="7">
    <location>
        <begin position="385"/>
        <end position="405"/>
    </location>
</feature>
<feature type="transmembrane region" description="Helical" evidence="7">
    <location>
        <begin position="63"/>
        <end position="84"/>
    </location>
</feature>
<dbReference type="PROSITE" id="PS51257">
    <property type="entry name" value="PROKAR_LIPOPROTEIN"/>
    <property type="match status" value="1"/>
</dbReference>
<feature type="transmembrane region" description="Helical" evidence="7">
    <location>
        <begin position="96"/>
        <end position="116"/>
    </location>
</feature>
<feature type="transmembrane region" description="Helical" evidence="7">
    <location>
        <begin position="280"/>
        <end position="300"/>
    </location>
</feature>
<dbReference type="CDD" id="cd13138">
    <property type="entry name" value="MATE_yoeA_like"/>
    <property type="match status" value="1"/>
</dbReference>
<feature type="transmembrane region" description="Helical" evidence="7">
    <location>
        <begin position="194"/>
        <end position="216"/>
    </location>
</feature>
<protein>
    <submittedName>
        <fullName evidence="8">MATE family efflux protein</fullName>
    </submittedName>
</protein>
<keyword evidence="4 7" id="KW-0812">Transmembrane</keyword>
<feature type="transmembrane region" description="Helical" evidence="7">
    <location>
        <begin position="361"/>
        <end position="378"/>
    </location>
</feature>
<comment type="subcellular location">
    <subcellularLocation>
        <location evidence="1">Cell membrane</location>
        <topology evidence="1">Multi-pass membrane protein</topology>
    </subcellularLocation>
</comment>
<feature type="transmembrane region" description="Helical" evidence="7">
    <location>
        <begin position="167"/>
        <end position="188"/>
    </location>
</feature>
<evidence type="ECO:0000256" key="1">
    <source>
        <dbReference type="ARBA" id="ARBA00004651"/>
    </source>
</evidence>
<evidence type="ECO:0000256" key="5">
    <source>
        <dbReference type="ARBA" id="ARBA00022989"/>
    </source>
</evidence>
<dbReference type="PANTHER" id="PTHR43549:SF3">
    <property type="entry name" value="MULTIDRUG RESISTANCE PROTEIN YPNP-RELATED"/>
    <property type="match status" value="1"/>
</dbReference>
<evidence type="ECO:0000256" key="4">
    <source>
        <dbReference type="ARBA" id="ARBA00022692"/>
    </source>
</evidence>
<keyword evidence="9" id="KW-1185">Reference proteome</keyword>
<dbReference type="AlphaFoldDB" id="A0A9X8UKN9"/>
<dbReference type="GO" id="GO:0005886">
    <property type="term" value="C:plasma membrane"/>
    <property type="evidence" value="ECO:0007669"/>
    <property type="project" value="UniProtKB-SubCell"/>
</dbReference>
<dbReference type="Pfam" id="PF01554">
    <property type="entry name" value="MatE"/>
    <property type="match status" value="2"/>
</dbReference>
<dbReference type="NCBIfam" id="TIGR00797">
    <property type="entry name" value="matE"/>
    <property type="match status" value="1"/>
</dbReference>
<dbReference type="RefSeq" id="WP_117507728.1">
    <property type="nucleotide sequence ID" value="NZ_SLUK01000004.1"/>
</dbReference>
<dbReference type="GO" id="GO:0042910">
    <property type="term" value="F:xenobiotic transmembrane transporter activity"/>
    <property type="evidence" value="ECO:0007669"/>
    <property type="project" value="InterPro"/>
</dbReference>
<evidence type="ECO:0000256" key="2">
    <source>
        <dbReference type="ARBA" id="ARBA00022448"/>
    </source>
</evidence>
<dbReference type="InterPro" id="IPR002528">
    <property type="entry name" value="MATE_fam"/>
</dbReference>
<dbReference type="InterPro" id="IPR048279">
    <property type="entry name" value="MdtK-like"/>
</dbReference>
<dbReference type="PIRSF" id="PIRSF006603">
    <property type="entry name" value="DinF"/>
    <property type="match status" value="1"/>
</dbReference>
<dbReference type="GO" id="GO:0015297">
    <property type="term" value="F:antiporter activity"/>
    <property type="evidence" value="ECO:0007669"/>
    <property type="project" value="InterPro"/>
</dbReference>